<comment type="caution">
    <text evidence="3">The sequence shown here is derived from an EMBL/GenBank/DDBJ whole genome shotgun (WGS) entry which is preliminary data.</text>
</comment>
<dbReference type="AlphaFoldDB" id="A0A7J6U1U8"/>
<evidence type="ECO:0000313" key="4">
    <source>
        <dbReference type="Proteomes" id="UP000574390"/>
    </source>
</evidence>
<dbReference type="Proteomes" id="UP000574390">
    <property type="component" value="Unassembled WGS sequence"/>
</dbReference>
<sequence length="717" mass="80997">MCGTSLKSPELWAKLVATNGVGLTEAEQKQILEELNKERACRLKTQQALHRKRNEVNREKEMIRKREQKVKEEQITAELEERQQRRKEELKIWLDKKETENRERLARERAQIRTLQDAERVKKEREKERQELFDKEREARLRRAARQQANQRLRLEPSQIEGGSGRASSLTLSGGSTPVLPTTPDLEVRQVHHHVHYHHGLHAETLELSAEEKLRIEIESEAAIIDDECRTRAVAKDDYLVPLPRQDMARAKKLKKFFKSTQDAFATRKPGFKTFVCKGYEAGSCLFFSVRARLSFYEFTLDASARVFSRSVSSWKATYLECTGRNTLEILNAAPLEGSCQRGPSEAPPAARLNSVNHNSVTWRIPSFRQRMVSTDRTTLQSGPFSLLGFPFGGISIVLADEAWDASRSHQSLPSPSLPPLPGVCSIIVTGPVELSPARVTLSIGTKISKEYTNVSFSSTDCTTAGMGEAVFSSICRLVEGWDREADTFTIQLVIEEMRHTIAYSPELTTTARFSTPSDDQRAPPRRVEWHLERADLALREGPRSISSPEFRLPGARNELFCLRLLRPGLGTNSDQAGFGLHLIRCHTPSLKSQMSIEVSADLQLAGTTSSQGIRKEIEGKLDQRIGLDEFCSIASATARLTGDRELVFLLTLKHLYVTDRQESFVDRDESMGRIFVSNCGLPACKEQRMKLTTRPRYVTKPTSRNRMNEASNSRSS</sequence>
<dbReference type="EMBL" id="JABANM010003152">
    <property type="protein sequence ID" value="KAF4751345.1"/>
    <property type="molecule type" value="Genomic_DNA"/>
</dbReference>
<keyword evidence="1" id="KW-0175">Coiled coil</keyword>
<proteinExistence type="predicted"/>
<protein>
    <submittedName>
        <fullName evidence="3">Uncharacterized protein</fullName>
    </submittedName>
</protein>
<name>A0A7J6U1U8_PEROL</name>
<feature type="region of interest" description="Disordered" evidence="2">
    <location>
        <begin position="139"/>
        <end position="177"/>
    </location>
</feature>
<evidence type="ECO:0000256" key="1">
    <source>
        <dbReference type="SAM" id="Coils"/>
    </source>
</evidence>
<feature type="compositionally biased region" description="Polar residues" evidence="2">
    <location>
        <begin position="166"/>
        <end position="177"/>
    </location>
</feature>
<organism evidence="3 4">
    <name type="scientific">Perkinsus olseni</name>
    <name type="common">Perkinsus atlanticus</name>
    <dbReference type="NCBI Taxonomy" id="32597"/>
    <lineage>
        <taxon>Eukaryota</taxon>
        <taxon>Sar</taxon>
        <taxon>Alveolata</taxon>
        <taxon>Perkinsozoa</taxon>
        <taxon>Perkinsea</taxon>
        <taxon>Perkinsida</taxon>
        <taxon>Perkinsidae</taxon>
        <taxon>Perkinsus</taxon>
    </lineage>
</organism>
<reference evidence="3 4" key="1">
    <citation type="submission" date="2020-04" db="EMBL/GenBank/DDBJ databases">
        <title>Perkinsus olseni comparative genomics.</title>
        <authorList>
            <person name="Bogema D.R."/>
        </authorList>
    </citation>
    <scope>NUCLEOTIDE SEQUENCE [LARGE SCALE GENOMIC DNA]</scope>
    <source>
        <strain evidence="3">ATCC PRA-205</strain>
    </source>
</reference>
<evidence type="ECO:0000313" key="3">
    <source>
        <dbReference type="EMBL" id="KAF4751345.1"/>
    </source>
</evidence>
<feature type="coiled-coil region" evidence="1">
    <location>
        <begin position="49"/>
        <end position="83"/>
    </location>
</feature>
<feature type="region of interest" description="Disordered" evidence="2">
    <location>
        <begin position="697"/>
        <end position="717"/>
    </location>
</feature>
<accession>A0A7J6U1U8</accession>
<evidence type="ECO:0000256" key="2">
    <source>
        <dbReference type="SAM" id="MobiDB-lite"/>
    </source>
</evidence>
<gene>
    <name evidence="3" type="ORF">FOZ62_010957</name>
</gene>
<feature type="compositionally biased region" description="Polar residues" evidence="2">
    <location>
        <begin position="701"/>
        <end position="717"/>
    </location>
</feature>